<dbReference type="PROSITE" id="PS50975">
    <property type="entry name" value="ATP_GRASP"/>
    <property type="match status" value="2"/>
</dbReference>
<comment type="pathway">
    <text evidence="3">Amino-acid biosynthesis; L-arginine biosynthesis; carbamoyl phosphate from bicarbonate: step 1/1.</text>
</comment>
<evidence type="ECO:0000313" key="21">
    <source>
        <dbReference type="EMBL" id="APX99833.1"/>
    </source>
</evidence>
<dbReference type="PROSITE" id="PS51257">
    <property type="entry name" value="PROKAR_LIPOPROTEIN"/>
    <property type="match status" value="1"/>
</dbReference>
<dbReference type="PANTHER" id="PTHR11405:SF53">
    <property type="entry name" value="CARBAMOYL-PHOSPHATE SYNTHASE [AMMONIA], MITOCHONDRIAL"/>
    <property type="match status" value="1"/>
</dbReference>
<dbReference type="PROSITE" id="PS00867">
    <property type="entry name" value="CPSASE_2"/>
    <property type="match status" value="1"/>
</dbReference>
<comment type="catalytic activity">
    <reaction evidence="16">
        <text>hydrogencarbonate + L-glutamine + 2 ATP + H2O = carbamoyl phosphate + L-glutamate + 2 ADP + phosphate + 2 H(+)</text>
        <dbReference type="Rhea" id="RHEA:18633"/>
        <dbReference type="ChEBI" id="CHEBI:15377"/>
        <dbReference type="ChEBI" id="CHEBI:15378"/>
        <dbReference type="ChEBI" id="CHEBI:17544"/>
        <dbReference type="ChEBI" id="CHEBI:29985"/>
        <dbReference type="ChEBI" id="CHEBI:30616"/>
        <dbReference type="ChEBI" id="CHEBI:43474"/>
        <dbReference type="ChEBI" id="CHEBI:58228"/>
        <dbReference type="ChEBI" id="CHEBI:58359"/>
        <dbReference type="ChEBI" id="CHEBI:456216"/>
        <dbReference type="EC" id="6.3.5.5"/>
    </reaction>
</comment>
<dbReference type="GO" id="GO:0006221">
    <property type="term" value="P:pyrimidine nucleotide biosynthetic process"/>
    <property type="evidence" value="ECO:0007669"/>
    <property type="project" value="UniProtKB-KW"/>
</dbReference>
<dbReference type="InterPro" id="IPR005479">
    <property type="entry name" value="CPAse_ATP-bd"/>
</dbReference>
<keyword evidence="7" id="KW-0028">Amino-acid biosynthesis</keyword>
<dbReference type="SUPFAM" id="SSF48108">
    <property type="entry name" value="Carbamoyl phosphate synthetase, large subunit connection domain"/>
    <property type="match status" value="1"/>
</dbReference>
<dbReference type="PRINTS" id="PR00098">
    <property type="entry name" value="CPSASE"/>
</dbReference>
<keyword evidence="6" id="KW-0436">Ligase</keyword>
<keyword evidence="5" id="KW-0055">Arginine biosynthesis</keyword>
<evidence type="ECO:0000256" key="3">
    <source>
        <dbReference type="ARBA" id="ARBA00005077"/>
    </source>
</evidence>
<dbReference type="RefSeq" id="WP_076732471.1">
    <property type="nucleotide sequence ID" value="NZ_CP019352.1"/>
</dbReference>
<comment type="catalytic activity">
    <reaction evidence="15">
        <text>hydrogencarbonate + NH4(+) + 2 ATP = carbamoyl phosphate + 2 ADP + phosphate + 2 H(+)</text>
        <dbReference type="Rhea" id="RHEA:18029"/>
        <dbReference type="ChEBI" id="CHEBI:15378"/>
        <dbReference type="ChEBI" id="CHEBI:17544"/>
        <dbReference type="ChEBI" id="CHEBI:28938"/>
        <dbReference type="ChEBI" id="CHEBI:30616"/>
        <dbReference type="ChEBI" id="CHEBI:43474"/>
        <dbReference type="ChEBI" id="CHEBI:58228"/>
        <dbReference type="ChEBI" id="CHEBI:456216"/>
        <dbReference type="EC" id="6.3.4.16"/>
    </reaction>
</comment>
<evidence type="ECO:0000256" key="5">
    <source>
        <dbReference type="ARBA" id="ARBA00022571"/>
    </source>
</evidence>
<dbReference type="GO" id="GO:0006541">
    <property type="term" value="P:glutamine metabolic process"/>
    <property type="evidence" value="ECO:0007669"/>
    <property type="project" value="TreeGrafter"/>
</dbReference>
<dbReference type="InterPro" id="IPR013815">
    <property type="entry name" value="ATP_grasp_subdomain_1"/>
</dbReference>
<evidence type="ECO:0000256" key="16">
    <source>
        <dbReference type="ARBA" id="ARBA00048816"/>
    </source>
</evidence>
<dbReference type="GO" id="GO:0004088">
    <property type="term" value="F:carbamoyl-phosphate synthase (glutamine-hydrolyzing) activity"/>
    <property type="evidence" value="ECO:0007669"/>
    <property type="project" value="UniProtKB-EC"/>
</dbReference>
<evidence type="ECO:0000256" key="14">
    <source>
        <dbReference type="ARBA" id="ARBA00023211"/>
    </source>
</evidence>
<evidence type="ECO:0000256" key="13">
    <source>
        <dbReference type="ARBA" id="ARBA00022975"/>
    </source>
</evidence>
<dbReference type="SMART" id="SM01209">
    <property type="entry name" value="GARS_A"/>
    <property type="match status" value="1"/>
</dbReference>
<evidence type="ECO:0000256" key="7">
    <source>
        <dbReference type="ARBA" id="ARBA00022605"/>
    </source>
</evidence>
<dbReference type="NCBIfam" id="NF009455">
    <property type="entry name" value="PRK12815.1"/>
    <property type="match status" value="1"/>
</dbReference>
<dbReference type="EMBL" id="CP019352">
    <property type="protein sequence ID" value="APX99833.1"/>
    <property type="molecule type" value="Genomic_DNA"/>
</dbReference>
<evidence type="ECO:0000256" key="18">
    <source>
        <dbReference type="ARBA" id="ARBA00062056"/>
    </source>
</evidence>
<dbReference type="SUPFAM" id="SSF52440">
    <property type="entry name" value="PreATP-grasp domain"/>
    <property type="match status" value="2"/>
</dbReference>
<dbReference type="KEGG" id="lvn:BWR22_05755"/>
<keyword evidence="13" id="KW-0665">Pyrimidine biosynthesis</keyword>
<comment type="pathway">
    <text evidence="2">Pyrimidine metabolism; UMP biosynthesis via de novo pathway; (S)-dihydroorotate from bicarbonate: step 1/3.</text>
</comment>
<keyword evidence="22" id="KW-1185">Reference proteome</keyword>
<keyword evidence="9" id="KW-0677">Repeat</keyword>
<dbReference type="InterPro" id="IPR005483">
    <property type="entry name" value="CPSase_dom"/>
</dbReference>
<sequence length="950" mass="106306">MPKNSKLKSILIIGSGPIIIGQACEFDYSGTQALRSLREDGIETILINSNPATIMTDPSMADHVYLLPLTTKSLIEILKKHPQIDAVLPTMGGQTALNLCIEADEKGIWKDFDVEIIGVNIDAINITEDREKFRELMLDIGIPMAPQATATSYLKGKEIAQEFGFPLIIRASFTLGGAGASFVYKEEDFDELLTRGLEISPIHEVMIDKALIGWKEYELELLRDSNDNVVIICAIENMDPIGIHTGDSITVAPAITLSDKTYQKMRDMAIHMMRNIGDFAGGCNVQFAVSPDEKEDIIAIEINPRVSRSSALASKATGYPIAKVAAKLALGYHLDELENQITKSTSALFEPTLDYVIVKIPRWNFDKFEGSDRTLGLQMKSVGEVMGIGRSFQEALHKATQSLEIKRNGLGADGKGYKNYDQIIDKLTHASWDRVFAIYDAIQMGIPLSRIHEITKIDMWFLKQYEELYFIEKEISTFTIDTIQKDLLLEAKQKGYGDRQIAHMLGCLESEVYNKREELNINRVYKLVDTCAAEFEAKTPYYYSTFENDVETVDGVRQAENESIVTDKKKVIVLGSGPNRIGQGIEFDYCCVHGVLAAAECGYETIMINCNPETVSTDFDTADKLYFEPVFWEHIYDIIKHEKPEGVIVQLGGQTALKLAEKLERYGVKILGTSFEALDLAEDRGRFSTLLKELEIPYPEFDIATTADEASAIADVLDFPILVRPSYVLGGQGMKIVINKEELEKHVVDLLSRMPGNQLLLDHYLDGAIEAEADAICDGENVYIIGIMEHIEPCGIHSGDSNSLLPPFNLGDLVMQQIKDHTKKIALALNTVGLINIQFAVKDDKVYIIEANPRASRTVPFIAKAYGEPYVNFATKVMLGEKKITDFNFNPKLNGYAIKQPVFSFNKFHNVNKKLGPEMKSTGESILFIDDLKDDEFYNLYSRRKMYLSK</sequence>
<comment type="function">
    <text evidence="17">Large subunit of the glutamine-dependent carbamoyl phosphate synthetase (CPSase). CPSase catalyzes the formation of carbamoyl phosphate from the ammonia moiety of glutamine, carbonate, and phosphate donated by ATP, constituting the first step of 2 biosynthetic pathways, one leading to arginine and/or urea and the other to pyrimidine nucleotides. The large subunit (synthetase) binds the substrates ammonia (free or transferred from glutamine from the small subunit), hydrogencarbonate and ATP and carries out an ATP-coupled ligase reaction, activating hydrogencarbonate by forming carboxy phosphate which reacts with ammonia to form carbamoyl phosphate.</text>
</comment>
<dbReference type="FunFam" id="3.40.50.20:FF:000002">
    <property type="entry name" value="Carbamoyl-phosphate synthase large chain"/>
    <property type="match status" value="1"/>
</dbReference>
<dbReference type="FunFam" id="3.30.470.20:FF:000026">
    <property type="entry name" value="Carbamoyl-phosphate synthase large chain"/>
    <property type="match status" value="1"/>
</dbReference>
<accession>A0AAC9LKJ7</accession>
<keyword evidence="12" id="KW-0460">Magnesium</keyword>
<evidence type="ECO:0000256" key="6">
    <source>
        <dbReference type="ARBA" id="ARBA00022598"/>
    </source>
</evidence>
<dbReference type="FunFam" id="3.30.470.20:FF:000007">
    <property type="entry name" value="Carbamoyl-phosphate synthase large chain"/>
    <property type="match status" value="1"/>
</dbReference>
<dbReference type="FunFam" id="1.10.1030.10:FF:000002">
    <property type="entry name" value="Carbamoyl-phosphate synthase large chain"/>
    <property type="match status" value="1"/>
</dbReference>
<dbReference type="FunFam" id="3.40.50.20:FF:000001">
    <property type="entry name" value="Carbamoyl-phosphate synthase large chain"/>
    <property type="match status" value="1"/>
</dbReference>
<evidence type="ECO:0000256" key="4">
    <source>
        <dbReference type="ARBA" id="ARBA00009799"/>
    </source>
</evidence>
<organism evidence="21 22">
    <name type="scientific">Lacinutrix venerupis</name>
    <dbReference type="NCBI Taxonomy" id="1486034"/>
    <lineage>
        <taxon>Bacteria</taxon>
        <taxon>Pseudomonadati</taxon>
        <taxon>Bacteroidota</taxon>
        <taxon>Flavobacteriia</taxon>
        <taxon>Flavobacteriales</taxon>
        <taxon>Flavobacteriaceae</taxon>
        <taxon>Lacinutrix</taxon>
    </lineage>
</organism>
<feature type="domain" description="ATP-grasp" evidence="20">
    <location>
        <begin position="688"/>
        <end position="879"/>
    </location>
</feature>
<dbReference type="GO" id="GO:0046872">
    <property type="term" value="F:metal ion binding"/>
    <property type="evidence" value="ECO:0007669"/>
    <property type="project" value="UniProtKB-KW"/>
</dbReference>
<dbReference type="InterPro" id="IPR005480">
    <property type="entry name" value="CPSase_lsu_oligo"/>
</dbReference>
<feature type="domain" description="ATP-grasp" evidence="20">
    <location>
        <begin position="134"/>
        <end position="330"/>
    </location>
</feature>
<evidence type="ECO:0000256" key="8">
    <source>
        <dbReference type="ARBA" id="ARBA00022723"/>
    </source>
</evidence>
<evidence type="ECO:0000313" key="22">
    <source>
        <dbReference type="Proteomes" id="UP000187506"/>
    </source>
</evidence>
<keyword evidence="14" id="KW-0464">Manganese</keyword>
<dbReference type="GO" id="GO:0005737">
    <property type="term" value="C:cytoplasm"/>
    <property type="evidence" value="ECO:0007669"/>
    <property type="project" value="TreeGrafter"/>
</dbReference>
<dbReference type="AlphaFoldDB" id="A0AAC9LKJ7"/>
<dbReference type="Gene3D" id="3.30.470.20">
    <property type="entry name" value="ATP-grasp fold, B domain"/>
    <property type="match status" value="2"/>
</dbReference>
<evidence type="ECO:0000259" key="20">
    <source>
        <dbReference type="PROSITE" id="PS50975"/>
    </source>
</evidence>
<dbReference type="InterPro" id="IPR016185">
    <property type="entry name" value="PreATP-grasp_dom_sf"/>
</dbReference>
<dbReference type="GO" id="GO:0006526">
    <property type="term" value="P:L-arginine biosynthetic process"/>
    <property type="evidence" value="ECO:0007669"/>
    <property type="project" value="UniProtKB-KW"/>
</dbReference>
<dbReference type="Gene3D" id="3.30.1490.20">
    <property type="entry name" value="ATP-grasp fold, A domain"/>
    <property type="match status" value="1"/>
</dbReference>
<evidence type="ECO:0000256" key="10">
    <source>
        <dbReference type="ARBA" id="ARBA00022741"/>
    </source>
</evidence>
<name>A0AAC9LKJ7_9FLAO</name>
<evidence type="ECO:0000256" key="12">
    <source>
        <dbReference type="ARBA" id="ARBA00022842"/>
    </source>
</evidence>
<dbReference type="InterPro" id="IPR036897">
    <property type="entry name" value="CarbamoylP_synth_lsu_oligo_sf"/>
</dbReference>
<dbReference type="SMART" id="SM01096">
    <property type="entry name" value="CPSase_L_D3"/>
    <property type="match status" value="1"/>
</dbReference>
<dbReference type="NCBIfam" id="TIGR01369">
    <property type="entry name" value="CPSaseII_lrg"/>
    <property type="match status" value="1"/>
</dbReference>
<dbReference type="InterPro" id="IPR058047">
    <property type="entry name" value="CPSase_preATP-grasp"/>
</dbReference>
<dbReference type="PANTHER" id="PTHR11405">
    <property type="entry name" value="CARBAMOYLTRANSFERASE FAMILY MEMBER"/>
    <property type="match status" value="1"/>
</dbReference>
<dbReference type="GO" id="GO:0005524">
    <property type="term" value="F:ATP binding"/>
    <property type="evidence" value="ECO:0007669"/>
    <property type="project" value="UniProtKB-UniRule"/>
</dbReference>
<dbReference type="Pfam" id="PF02787">
    <property type="entry name" value="CPSase_L_D3"/>
    <property type="match status" value="1"/>
</dbReference>
<dbReference type="SUPFAM" id="SSF56059">
    <property type="entry name" value="Glutathione synthetase ATP-binding domain-like"/>
    <property type="match status" value="2"/>
</dbReference>
<dbReference type="NCBIfam" id="NF003671">
    <property type="entry name" value="PRK05294.1"/>
    <property type="match status" value="1"/>
</dbReference>
<dbReference type="Pfam" id="PF02786">
    <property type="entry name" value="CPSase_L_D2"/>
    <property type="match status" value="2"/>
</dbReference>
<evidence type="ECO:0000256" key="1">
    <source>
        <dbReference type="ARBA" id="ARBA00001936"/>
    </source>
</evidence>
<evidence type="ECO:0000256" key="17">
    <source>
        <dbReference type="ARBA" id="ARBA00057223"/>
    </source>
</evidence>
<dbReference type="InterPro" id="IPR006275">
    <property type="entry name" value="CPSase_lsu"/>
</dbReference>
<keyword evidence="11 19" id="KW-0067">ATP-binding</keyword>
<dbReference type="Proteomes" id="UP000187506">
    <property type="component" value="Chromosome"/>
</dbReference>
<protein>
    <submittedName>
        <fullName evidence="21">Carbamoyl phosphate synthase large subunit</fullName>
    </submittedName>
</protein>
<dbReference type="PROSITE" id="PS00866">
    <property type="entry name" value="CPSASE_1"/>
    <property type="match status" value="2"/>
</dbReference>
<proteinExistence type="inferred from homology"/>
<evidence type="ECO:0000256" key="15">
    <source>
        <dbReference type="ARBA" id="ARBA00047359"/>
    </source>
</evidence>
<comment type="cofactor">
    <cofactor evidence="1">
        <name>Mn(2+)</name>
        <dbReference type="ChEBI" id="CHEBI:29035"/>
    </cofactor>
</comment>
<dbReference type="Gene3D" id="1.10.1030.10">
    <property type="entry name" value="Carbamoyl-phosphate synthetase, large subunit oligomerisation domain"/>
    <property type="match status" value="1"/>
</dbReference>
<evidence type="ECO:0000256" key="9">
    <source>
        <dbReference type="ARBA" id="ARBA00022737"/>
    </source>
</evidence>
<keyword evidence="10 19" id="KW-0547">Nucleotide-binding</keyword>
<dbReference type="Gene3D" id="3.40.50.20">
    <property type="match status" value="2"/>
</dbReference>
<gene>
    <name evidence="21" type="ORF">BWR22_05755</name>
</gene>
<dbReference type="GO" id="GO:0004087">
    <property type="term" value="F:carbamoyl-phosphate synthase (ammonia) activity"/>
    <property type="evidence" value="ECO:0007669"/>
    <property type="project" value="UniProtKB-EC"/>
</dbReference>
<evidence type="ECO:0000256" key="11">
    <source>
        <dbReference type="ARBA" id="ARBA00022840"/>
    </source>
</evidence>
<evidence type="ECO:0000256" key="19">
    <source>
        <dbReference type="PROSITE-ProRule" id="PRU00409"/>
    </source>
</evidence>
<comment type="similarity">
    <text evidence="4">Belongs to the CarB family.</text>
</comment>
<dbReference type="Pfam" id="PF25596">
    <property type="entry name" value="CPSase_L_D1"/>
    <property type="match status" value="2"/>
</dbReference>
<reference evidence="21 22" key="1">
    <citation type="submission" date="2017-01" db="EMBL/GenBank/DDBJ databases">
        <title>Complete genome of Lacinutrix venerupis DOK2-8 isolated from seawater in Dokdo.</title>
        <authorList>
            <person name="Chi W.-J."/>
            <person name="Kim J.H."/>
        </authorList>
    </citation>
    <scope>NUCLEOTIDE SEQUENCE [LARGE SCALE GENOMIC DNA]</scope>
    <source>
        <strain evidence="21 22">DOK2-8</strain>
    </source>
</reference>
<keyword evidence="8" id="KW-0479">Metal-binding</keyword>
<comment type="subunit">
    <text evidence="18">Composed of two chains; the small (or glutamine) chain promotes the hydrolysis of glutamine to ammonia, which is used by the large (or ammonia) chain to synthesize carbamoyl phosphate. Tetramer of heterodimers (alpha,beta)4.</text>
</comment>
<evidence type="ECO:0000256" key="2">
    <source>
        <dbReference type="ARBA" id="ARBA00004812"/>
    </source>
</evidence>
<dbReference type="InterPro" id="IPR011761">
    <property type="entry name" value="ATP-grasp"/>
</dbReference>